<feature type="region of interest" description="Disordered" evidence="1">
    <location>
        <begin position="28"/>
        <end position="48"/>
    </location>
</feature>
<accession>A0A7W5B0L7</accession>
<reference evidence="2 3" key="1">
    <citation type="submission" date="2020-08" db="EMBL/GenBank/DDBJ databases">
        <title>Genomic Encyclopedia of Type Strains, Phase III (KMG-III): the genomes of soil and plant-associated and newly described type strains.</title>
        <authorList>
            <person name="Whitman W."/>
        </authorList>
    </citation>
    <scope>NUCLEOTIDE SEQUENCE [LARGE SCALE GENOMIC DNA]</scope>
    <source>
        <strain evidence="2 3">CECT 5862</strain>
    </source>
</reference>
<protein>
    <submittedName>
        <fullName evidence="2">Uncharacterized protein</fullName>
    </submittedName>
</protein>
<sequence>MLTNIRGANYNDVARMLRQIEGDASSLIVKNNPGSPEESRGLLAFGKC</sequence>
<organism evidence="2 3">
    <name type="scientific">Paenibacillus phyllosphaerae</name>
    <dbReference type="NCBI Taxonomy" id="274593"/>
    <lineage>
        <taxon>Bacteria</taxon>
        <taxon>Bacillati</taxon>
        <taxon>Bacillota</taxon>
        <taxon>Bacilli</taxon>
        <taxon>Bacillales</taxon>
        <taxon>Paenibacillaceae</taxon>
        <taxon>Paenibacillus</taxon>
    </lineage>
</organism>
<evidence type="ECO:0000313" key="2">
    <source>
        <dbReference type="EMBL" id="MBB3112207.1"/>
    </source>
</evidence>
<dbReference type="RefSeq" id="WP_183602257.1">
    <property type="nucleotide sequence ID" value="NZ_JACHXK010000011.1"/>
</dbReference>
<dbReference type="AlphaFoldDB" id="A0A7W5B0L7"/>
<dbReference type="Proteomes" id="UP000570361">
    <property type="component" value="Unassembled WGS sequence"/>
</dbReference>
<dbReference type="EMBL" id="JACHXK010000011">
    <property type="protein sequence ID" value="MBB3112207.1"/>
    <property type="molecule type" value="Genomic_DNA"/>
</dbReference>
<gene>
    <name evidence="2" type="ORF">FHS18_004293</name>
</gene>
<comment type="caution">
    <text evidence="2">The sequence shown here is derived from an EMBL/GenBank/DDBJ whole genome shotgun (WGS) entry which is preliminary data.</text>
</comment>
<evidence type="ECO:0000256" key="1">
    <source>
        <dbReference type="SAM" id="MobiDB-lite"/>
    </source>
</evidence>
<keyword evidence="3" id="KW-1185">Reference proteome</keyword>
<name>A0A7W5B0L7_9BACL</name>
<proteinExistence type="predicted"/>
<evidence type="ECO:0000313" key="3">
    <source>
        <dbReference type="Proteomes" id="UP000570361"/>
    </source>
</evidence>